<reference evidence="5" key="1">
    <citation type="journal article" date="2021" name="PeerJ">
        <title>Extensive microbial diversity within the chicken gut microbiome revealed by metagenomics and culture.</title>
        <authorList>
            <person name="Gilroy R."/>
            <person name="Ravi A."/>
            <person name="Getino M."/>
            <person name="Pursley I."/>
            <person name="Horton D.L."/>
            <person name="Alikhan N.F."/>
            <person name="Baker D."/>
            <person name="Gharbi K."/>
            <person name="Hall N."/>
            <person name="Watson M."/>
            <person name="Adriaenssens E.M."/>
            <person name="Foster-Nyarko E."/>
            <person name="Jarju S."/>
            <person name="Secka A."/>
            <person name="Antonio M."/>
            <person name="Oren A."/>
            <person name="Chaudhuri R.R."/>
            <person name="La Ragione R."/>
            <person name="Hildebrand F."/>
            <person name="Pallen M.J."/>
        </authorList>
    </citation>
    <scope>NUCLEOTIDE SEQUENCE</scope>
    <source>
        <strain evidence="5">CHK192-19661</strain>
    </source>
</reference>
<dbReference type="Proteomes" id="UP000824025">
    <property type="component" value="Unassembled WGS sequence"/>
</dbReference>
<evidence type="ECO:0000259" key="4">
    <source>
        <dbReference type="PROSITE" id="PS50893"/>
    </source>
</evidence>
<dbReference type="PANTHER" id="PTHR42855:SF2">
    <property type="entry name" value="DRUG RESISTANCE ABC TRANSPORTER,ATP-BINDING PROTEIN"/>
    <property type="match status" value="1"/>
</dbReference>
<dbReference type="NCBIfam" id="NF000355">
    <property type="entry name" value="ribo_prot_ABC_F"/>
    <property type="match status" value="1"/>
</dbReference>
<evidence type="ECO:0000256" key="2">
    <source>
        <dbReference type="ARBA" id="ARBA00022840"/>
    </source>
</evidence>
<organism evidence="5 6">
    <name type="scientific">Candidatus Borkfalkia avicola</name>
    <dbReference type="NCBI Taxonomy" id="2838503"/>
    <lineage>
        <taxon>Bacteria</taxon>
        <taxon>Bacillati</taxon>
        <taxon>Bacillota</taxon>
        <taxon>Clostridia</taxon>
        <taxon>Christensenellales</taxon>
        <taxon>Christensenellaceae</taxon>
        <taxon>Candidatus Borkfalkia</taxon>
    </lineage>
</organism>
<evidence type="ECO:0000313" key="6">
    <source>
        <dbReference type="Proteomes" id="UP000824025"/>
    </source>
</evidence>
<dbReference type="InterPro" id="IPR051309">
    <property type="entry name" value="ABCF_ATPase"/>
</dbReference>
<evidence type="ECO:0000313" key="5">
    <source>
        <dbReference type="EMBL" id="HIZ10264.1"/>
    </source>
</evidence>
<gene>
    <name evidence="5" type="ORF">H9726_07230</name>
</gene>
<dbReference type="CDD" id="cd03221">
    <property type="entry name" value="ABCF_EF-3"/>
    <property type="match status" value="2"/>
</dbReference>
<reference evidence="5" key="2">
    <citation type="submission" date="2021-04" db="EMBL/GenBank/DDBJ databases">
        <authorList>
            <person name="Gilroy R."/>
        </authorList>
    </citation>
    <scope>NUCLEOTIDE SEQUENCE</scope>
    <source>
        <strain evidence="5">CHK192-19661</strain>
    </source>
</reference>
<dbReference type="GO" id="GO:0005524">
    <property type="term" value="F:ATP binding"/>
    <property type="evidence" value="ECO:0007669"/>
    <property type="project" value="UniProtKB-KW"/>
</dbReference>
<sequence>MAAISLQNITFRYPGNAENVFENFSAVLDSDWKLALTGRNGRGKTTLLRLLCGKLEHTGKIAAPGIAFEYFPYAVDESLDGLSALYLALPDLELWRLKAELHKLGMDESVFDRPMGALSGGERTKLLLAALFAKENAFLLIDEPTNHLDETGRRQLSAYLQTKRGFILVSHDRDFLDGCCDHVLALNAEGFELRKGKFSDWWQDKTAADTAATQKNERLQKQIAALEVSAARTSAWADKVEASKNQKVSGLRPDKGHIGAMAAKIAKRAKSTERRREEALEEKRGLLKNVEFYGNFKLTPLPFRSQTVCSLTDAGYSYGEKTALRRFSLTVERGERIALRGENGCGKSTAVKLLAGELATQSGIVQVPGDLRISYLPQNVREIGGTVAEYAAARGAEPALVMAILNKFNLRSELFSRDVSAYSDGQKKKVALAVSLATPAHLYIWDEPLNFIDLVSRIQIEDLLLEYRPTMLFIEHDAAFCRRVATRTVEMFRPQ</sequence>
<dbReference type="EMBL" id="DXCF01000036">
    <property type="protein sequence ID" value="HIZ10264.1"/>
    <property type="molecule type" value="Genomic_DNA"/>
</dbReference>
<dbReference type="InterPro" id="IPR003593">
    <property type="entry name" value="AAA+_ATPase"/>
</dbReference>
<keyword evidence="1" id="KW-0547">Nucleotide-binding</keyword>
<dbReference type="SUPFAM" id="SSF52540">
    <property type="entry name" value="P-loop containing nucleoside triphosphate hydrolases"/>
    <property type="match status" value="2"/>
</dbReference>
<keyword evidence="3" id="KW-0175">Coiled coil</keyword>
<dbReference type="PROSITE" id="PS50893">
    <property type="entry name" value="ABC_TRANSPORTER_2"/>
    <property type="match status" value="2"/>
</dbReference>
<dbReference type="Pfam" id="PF00005">
    <property type="entry name" value="ABC_tran"/>
    <property type="match status" value="2"/>
</dbReference>
<dbReference type="InterPro" id="IPR017871">
    <property type="entry name" value="ABC_transporter-like_CS"/>
</dbReference>
<dbReference type="PANTHER" id="PTHR42855">
    <property type="entry name" value="ABC TRANSPORTER ATP-BINDING SUBUNIT"/>
    <property type="match status" value="1"/>
</dbReference>
<dbReference type="AlphaFoldDB" id="A0A9D2D834"/>
<dbReference type="Gene3D" id="3.40.50.300">
    <property type="entry name" value="P-loop containing nucleotide triphosphate hydrolases"/>
    <property type="match status" value="2"/>
</dbReference>
<feature type="domain" description="ABC transporter" evidence="4">
    <location>
        <begin position="309"/>
        <end position="495"/>
    </location>
</feature>
<comment type="caution">
    <text evidence="5">The sequence shown here is derived from an EMBL/GenBank/DDBJ whole genome shotgun (WGS) entry which is preliminary data.</text>
</comment>
<dbReference type="InterPro" id="IPR027417">
    <property type="entry name" value="P-loop_NTPase"/>
</dbReference>
<accession>A0A9D2D834</accession>
<dbReference type="SMART" id="SM00382">
    <property type="entry name" value="AAA"/>
    <property type="match status" value="2"/>
</dbReference>
<evidence type="ECO:0000256" key="1">
    <source>
        <dbReference type="ARBA" id="ARBA00022741"/>
    </source>
</evidence>
<name>A0A9D2D834_9FIRM</name>
<dbReference type="GO" id="GO:0016887">
    <property type="term" value="F:ATP hydrolysis activity"/>
    <property type="evidence" value="ECO:0007669"/>
    <property type="project" value="InterPro"/>
</dbReference>
<keyword evidence="2 5" id="KW-0067">ATP-binding</keyword>
<dbReference type="InterPro" id="IPR003439">
    <property type="entry name" value="ABC_transporter-like_ATP-bd"/>
</dbReference>
<dbReference type="PROSITE" id="PS00211">
    <property type="entry name" value="ABC_TRANSPORTER_1"/>
    <property type="match status" value="1"/>
</dbReference>
<feature type="coiled-coil region" evidence="3">
    <location>
        <begin position="262"/>
        <end position="289"/>
    </location>
</feature>
<proteinExistence type="predicted"/>
<feature type="domain" description="ABC transporter" evidence="4">
    <location>
        <begin position="4"/>
        <end position="214"/>
    </location>
</feature>
<evidence type="ECO:0000256" key="3">
    <source>
        <dbReference type="SAM" id="Coils"/>
    </source>
</evidence>
<protein>
    <submittedName>
        <fullName evidence="5">ATP-binding cassette domain-containing protein</fullName>
    </submittedName>
</protein>